<evidence type="ECO:0000313" key="7">
    <source>
        <dbReference type="Proteomes" id="UP000053750"/>
    </source>
</evidence>
<dbReference type="InterPro" id="IPR015421">
    <property type="entry name" value="PyrdxlP-dep_Trfase_major"/>
</dbReference>
<dbReference type="PANTHER" id="PTHR42832:SF3">
    <property type="entry name" value="L-GLUTAMINE--4-(METHYLSULFANYL)-2-OXOBUTANOATE AMINOTRANSFERASE"/>
    <property type="match status" value="1"/>
</dbReference>
<evidence type="ECO:0000256" key="1">
    <source>
        <dbReference type="ARBA" id="ARBA00001933"/>
    </source>
</evidence>
<dbReference type="Gene3D" id="3.90.1150.10">
    <property type="entry name" value="Aspartate Aminotransferase, domain 1"/>
    <property type="match status" value="1"/>
</dbReference>
<dbReference type="InterPro" id="IPR015422">
    <property type="entry name" value="PyrdxlP-dep_Trfase_small"/>
</dbReference>
<keyword evidence="3 4" id="KW-0808">Transferase</keyword>
<dbReference type="GO" id="GO:0030170">
    <property type="term" value="F:pyridoxal phosphate binding"/>
    <property type="evidence" value="ECO:0007669"/>
    <property type="project" value="InterPro"/>
</dbReference>
<dbReference type="PANTHER" id="PTHR42832">
    <property type="entry name" value="AMINO ACID AMINOTRANSFERASE"/>
    <property type="match status" value="1"/>
</dbReference>
<dbReference type="Proteomes" id="UP000053750">
    <property type="component" value="Unassembled WGS sequence"/>
</dbReference>
<sequence>LPFFERLVATAKRCGVLVVHDLAYSEMAFDGFRPPSILQIEGAKDIAVEFHSLSKSFNLAGGRIGFLAGNAQAVGALRDLKANLDYGVFEAVQEAGIEALREDMDGAEPVGAVYERRRDRFLTALRAEGWGVTPPKATMFVWAPLPGGWQNRAGLAVAAAPASAASIAADDTRTSRVFARELLRATGVAVIPGSAFGAQGEGYVRIALVEEADRLEETARRIGRFIRGEL</sequence>
<reference evidence="6 7" key="1">
    <citation type="submission" date="2014-02" db="EMBL/GenBank/DDBJ databases">
        <title>Genome sequence of Paenibacillus darwinianus reveals adaptive mechanisms for survival in Antarctic soils.</title>
        <authorList>
            <person name="Dsouza M."/>
            <person name="Taylor M.W."/>
            <person name="Turner S.J."/>
            <person name="Aislabie J."/>
        </authorList>
    </citation>
    <scope>NUCLEOTIDE SEQUENCE [LARGE SCALE GENOMIC DNA]</scope>
    <source>
        <strain evidence="6 7">CE1</strain>
    </source>
</reference>
<dbReference type="RefSeq" id="WP_036582154.1">
    <property type="nucleotide sequence ID" value="NZ_KK082248.1"/>
</dbReference>
<evidence type="ECO:0000259" key="5">
    <source>
        <dbReference type="Pfam" id="PF00155"/>
    </source>
</evidence>
<dbReference type="InterPro" id="IPR004838">
    <property type="entry name" value="NHTrfase_class1_PyrdxlP-BS"/>
</dbReference>
<gene>
    <name evidence="6" type="ORF">BG53_01315</name>
</gene>
<evidence type="ECO:0000256" key="4">
    <source>
        <dbReference type="RuleBase" id="RU000481"/>
    </source>
</evidence>
<dbReference type="InterPro" id="IPR050881">
    <property type="entry name" value="LL-DAP_aminotransferase"/>
</dbReference>
<dbReference type="GO" id="GO:0008483">
    <property type="term" value="F:transaminase activity"/>
    <property type="evidence" value="ECO:0007669"/>
    <property type="project" value="UniProtKB-KW"/>
</dbReference>
<protein>
    <recommendedName>
        <fullName evidence="4">Aminotransferase</fullName>
        <ecNumber evidence="4">2.6.1.-</ecNumber>
    </recommendedName>
</protein>
<comment type="caution">
    <text evidence="6">The sequence shown here is derived from an EMBL/GenBank/DDBJ whole genome shotgun (WGS) entry which is preliminary data.</text>
</comment>
<dbReference type="CDD" id="cd00609">
    <property type="entry name" value="AAT_like"/>
    <property type="match status" value="1"/>
</dbReference>
<keyword evidence="7" id="KW-1185">Reference proteome</keyword>
<comment type="similarity">
    <text evidence="4">Belongs to the class-I pyridoxal-phosphate-dependent aminotransferase family.</text>
</comment>
<comment type="cofactor">
    <cofactor evidence="1 4">
        <name>pyridoxal 5'-phosphate</name>
        <dbReference type="ChEBI" id="CHEBI:597326"/>
    </cofactor>
</comment>
<dbReference type="InterPro" id="IPR004839">
    <property type="entry name" value="Aminotransferase_I/II_large"/>
</dbReference>
<feature type="domain" description="Aminotransferase class I/classII large" evidence="5">
    <location>
        <begin position="4"/>
        <end position="222"/>
    </location>
</feature>
<dbReference type="Pfam" id="PF00155">
    <property type="entry name" value="Aminotran_1_2"/>
    <property type="match status" value="1"/>
</dbReference>
<feature type="non-terminal residue" evidence="6">
    <location>
        <position position="1"/>
    </location>
</feature>
<keyword evidence="2 4" id="KW-0032">Aminotransferase</keyword>
<proteinExistence type="inferred from homology"/>
<dbReference type="Gene3D" id="3.40.640.10">
    <property type="entry name" value="Type I PLP-dependent aspartate aminotransferase-like (Major domain)"/>
    <property type="match status" value="1"/>
</dbReference>
<dbReference type="SUPFAM" id="SSF53383">
    <property type="entry name" value="PLP-dependent transferases"/>
    <property type="match status" value="1"/>
</dbReference>
<evidence type="ECO:0000256" key="3">
    <source>
        <dbReference type="ARBA" id="ARBA00022679"/>
    </source>
</evidence>
<dbReference type="EMBL" id="JFHU01000117">
    <property type="protein sequence ID" value="EXX88729.1"/>
    <property type="molecule type" value="Genomic_DNA"/>
</dbReference>
<evidence type="ECO:0000313" key="6">
    <source>
        <dbReference type="EMBL" id="EXX88729.1"/>
    </source>
</evidence>
<name>A0A9W5S141_9BACL</name>
<dbReference type="AlphaFoldDB" id="A0A9W5S141"/>
<accession>A0A9W5S141</accession>
<dbReference type="PROSITE" id="PS00105">
    <property type="entry name" value="AA_TRANSFER_CLASS_1"/>
    <property type="match status" value="1"/>
</dbReference>
<dbReference type="InterPro" id="IPR015424">
    <property type="entry name" value="PyrdxlP-dep_Trfase"/>
</dbReference>
<dbReference type="EC" id="2.6.1.-" evidence="4"/>
<organism evidence="6 7">
    <name type="scientific">Paenibacillus darwinianus</name>
    <dbReference type="NCBI Taxonomy" id="1380763"/>
    <lineage>
        <taxon>Bacteria</taxon>
        <taxon>Bacillati</taxon>
        <taxon>Bacillota</taxon>
        <taxon>Bacilli</taxon>
        <taxon>Bacillales</taxon>
        <taxon>Paenibacillaceae</taxon>
        <taxon>Paenibacillus</taxon>
    </lineage>
</organism>
<dbReference type="OrthoDB" id="9813612at2"/>
<evidence type="ECO:0000256" key="2">
    <source>
        <dbReference type="ARBA" id="ARBA00022576"/>
    </source>
</evidence>